<gene>
    <name evidence="1" type="ORF">H8717_04870</name>
</gene>
<reference evidence="1 2" key="1">
    <citation type="submission" date="2020-08" db="EMBL/GenBank/DDBJ databases">
        <title>Genome public.</title>
        <authorList>
            <person name="Liu C."/>
            <person name="Sun Q."/>
        </authorList>
    </citation>
    <scope>NUCLEOTIDE SEQUENCE [LARGE SCALE GENOMIC DNA]</scope>
    <source>
        <strain evidence="1 2">BX1</strain>
    </source>
</reference>
<proteinExistence type="predicted"/>
<keyword evidence="2" id="KW-1185">Reference proteome</keyword>
<accession>A0ABR7NH75</accession>
<name>A0ABR7NH75_9FIRM</name>
<sequence>MKHCRGWIIFAAVLALGWGAARLILSVTAEYPSLGEPALYPVNELSGFTLSIEEPVWSPFRGYTLRYGIEIDSKEVCLASDEESASFEQLEMLSDGVWHRLSCRRATFNPVSFELGGAGNSGFYGSLVQKYAGHGTRLMPGSCRLTVRLTDRQGEDRRLAAPFEVG</sequence>
<organism evidence="1 2">
    <name type="scientific">Yanshouia hominis</name>
    <dbReference type="NCBI Taxonomy" id="2763673"/>
    <lineage>
        <taxon>Bacteria</taxon>
        <taxon>Bacillati</taxon>
        <taxon>Bacillota</taxon>
        <taxon>Clostridia</taxon>
        <taxon>Eubacteriales</taxon>
        <taxon>Oscillospiraceae</taxon>
        <taxon>Yanshouia</taxon>
    </lineage>
</organism>
<protein>
    <submittedName>
        <fullName evidence="1">Uncharacterized protein</fullName>
    </submittedName>
</protein>
<evidence type="ECO:0000313" key="2">
    <source>
        <dbReference type="Proteomes" id="UP000658131"/>
    </source>
</evidence>
<evidence type="ECO:0000313" key="1">
    <source>
        <dbReference type="EMBL" id="MBC8575747.1"/>
    </source>
</evidence>
<dbReference type="Proteomes" id="UP000658131">
    <property type="component" value="Unassembled WGS sequence"/>
</dbReference>
<comment type="caution">
    <text evidence="1">The sequence shown here is derived from an EMBL/GenBank/DDBJ whole genome shotgun (WGS) entry which is preliminary data.</text>
</comment>
<dbReference type="RefSeq" id="WP_262399349.1">
    <property type="nucleotide sequence ID" value="NZ_JACRTB010000006.1"/>
</dbReference>
<dbReference type="EMBL" id="JACRTB010000006">
    <property type="protein sequence ID" value="MBC8575747.1"/>
    <property type="molecule type" value="Genomic_DNA"/>
</dbReference>